<organism evidence="2 3">
    <name type="scientific">Corynebacterium deserti GIMN1.010</name>
    <dbReference type="NCBI Taxonomy" id="931089"/>
    <lineage>
        <taxon>Bacteria</taxon>
        <taxon>Bacillati</taxon>
        <taxon>Actinomycetota</taxon>
        <taxon>Actinomycetes</taxon>
        <taxon>Mycobacteriales</taxon>
        <taxon>Corynebacteriaceae</taxon>
        <taxon>Corynebacterium</taxon>
    </lineage>
</organism>
<dbReference type="CDD" id="cd02230">
    <property type="entry name" value="cupin_HP0902-like"/>
    <property type="match status" value="1"/>
</dbReference>
<reference evidence="2 3" key="1">
    <citation type="submission" date="2014-08" db="EMBL/GenBank/DDBJ databases">
        <title>Complete genome sequence of Corynebacterium deserti GIMN1.010 (=DSM 45689), isolated from desert sand in western China.</title>
        <authorList>
            <person name="Ruckert C."/>
            <person name="Albersmeier A."/>
            <person name="Kalinowski J."/>
        </authorList>
    </citation>
    <scope>NUCLEOTIDE SEQUENCE [LARGE SCALE GENOMIC DNA]</scope>
    <source>
        <strain evidence="2 3">GIMN1.010</strain>
    </source>
</reference>
<protein>
    <recommendedName>
        <fullName evidence="1">Cupin type-2 domain-containing protein</fullName>
    </recommendedName>
</protein>
<keyword evidence="3" id="KW-1185">Reference proteome</keyword>
<proteinExistence type="predicted"/>
<dbReference type="InterPro" id="IPR013096">
    <property type="entry name" value="Cupin_2"/>
</dbReference>
<dbReference type="STRING" id="931089.CDES_09235"/>
<dbReference type="Proteomes" id="UP000068067">
    <property type="component" value="Chromosome"/>
</dbReference>
<sequence>MDFLHLLDLAPAPHPTKNRPSVKRLLNADGANLIAFTFSPGQSLPDHRSAHPVTLQALTGELTVSVDGSTHTLTPGTIIHINAQHTHRVDSVLESGDAVLLLSMLTGEKVS</sequence>
<dbReference type="EMBL" id="CP009220">
    <property type="protein sequence ID" value="ALC06239.1"/>
    <property type="molecule type" value="Genomic_DNA"/>
</dbReference>
<dbReference type="PATRIC" id="fig|931089.4.peg.1863"/>
<dbReference type="SUPFAM" id="SSF51182">
    <property type="entry name" value="RmlC-like cupins"/>
    <property type="match status" value="1"/>
</dbReference>
<gene>
    <name evidence="2" type="ORF">CDES_09235</name>
</gene>
<accession>A0A0M3Q9T1</accession>
<evidence type="ECO:0000313" key="3">
    <source>
        <dbReference type="Proteomes" id="UP000068067"/>
    </source>
</evidence>
<dbReference type="RefSeq" id="WP_053545207.1">
    <property type="nucleotide sequence ID" value="NZ_CP009220.1"/>
</dbReference>
<evidence type="ECO:0000259" key="1">
    <source>
        <dbReference type="Pfam" id="PF07883"/>
    </source>
</evidence>
<dbReference type="Gene3D" id="2.60.120.10">
    <property type="entry name" value="Jelly Rolls"/>
    <property type="match status" value="1"/>
</dbReference>
<dbReference type="InterPro" id="IPR014710">
    <property type="entry name" value="RmlC-like_jellyroll"/>
</dbReference>
<dbReference type="KEGG" id="cdx:CDES_09235"/>
<dbReference type="InterPro" id="IPR011051">
    <property type="entry name" value="RmlC_Cupin_sf"/>
</dbReference>
<dbReference type="Pfam" id="PF07883">
    <property type="entry name" value="Cupin_2"/>
    <property type="match status" value="1"/>
</dbReference>
<dbReference type="AlphaFoldDB" id="A0A0M3Q9T1"/>
<evidence type="ECO:0000313" key="2">
    <source>
        <dbReference type="EMBL" id="ALC06239.1"/>
    </source>
</evidence>
<dbReference type="OrthoDB" id="1121052at2"/>
<name>A0A0M3Q9T1_9CORY</name>
<feature type="domain" description="Cupin type-2" evidence="1">
    <location>
        <begin position="36"/>
        <end position="101"/>
    </location>
</feature>